<evidence type="ECO:0000259" key="3">
    <source>
        <dbReference type="Pfam" id="PF03061"/>
    </source>
</evidence>
<comment type="similarity">
    <text evidence="1">Belongs to the thioesterase PaaI family.</text>
</comment>
<accession>A0A540VVV4</accession>
<dbReference type="AlphaFoldDB" id="A0A540VVV4"/>
<sequence>MTPKERAKKSAAAMWAGDRASQWAGMDLIEVDEGRAVLELTVAPHHCNGHGTCHGGVSFMLADSAFAFACNSRNAIAVGQHTVMSYLNPGREGDRLRAVAEELNHAGRSGIYDVKVTNQDDIVLAEFRGVSRTLNGQHFEEAKNEEHAP</sequence>
<dbReference type="InterPro" id="IPR006683">
    <property type="entry name" value="Thioestr_dom"/>
</dbReference>
<evidence type="ECO:0000256" key="1">
    <source>
        <dbReference type="ARBA" id="ARBA00008324"/>
    </source>
</evidence>
<evidence type="ECO:0000313" key="4">
    <source>
        <dbReference type="EMBL" id="TQF00891.1"/>
    </source>
</evidence>
<dbReference type="EMBL" id="VIFK01000003">
    <property type="protein sequence ID" value="TQF00891.1"/>
    <property type="molecule type" value="Genomic_DNA"/>
</dbReference>
<comment type="caution">
    <text evidence="4">The sequence shown here is derived from an EMBL/GenBank/DDBJ whole genome shotgun (WGS) entry which is preliminary data.</text>
</comment>
<dbReference type="InterPro" id="IPR052723">
    <property type="entry name" value="Acyl-CoA_thioesterase_PaaI"/>
</dbReference>
<reference evidence="4 5" key="1">
    <citation type="submission" date="2019-06" db="EMBL/GenBank/DDBJ databases">
        <title>Metagenome assembled Genome of Spiribacter salinus SL48-SHIP from the microbial mat of Salt Lake 48 (Novosibirsk region, Russia).</title>
        <authorList>
            <person name="Shipova A."/>
            <person name="Rozanov A.S."/>
            <person name="Bryanskaya A.V."/>
            <person name="Peltek S.E."/>
        </authorList>
    </citation>
    <scope>NUCLEOTIDE SEQUENCE [LARGE SCALE GENOMIC DNA]</scope>
    <source>
        <strain evidence="4">SL48-SHIP-2</strain>
    </source>
</reference>
<gene>
    <name evidence="4" type="primary">paaI</name>
    <name evidence="4" type="ORF">FKY71_01190</name>
</gene>
<dbReference type="SUPFAM" id="SSF54637">
    <property type="entry name" value="Thioesterase/thiol ester dehydrase-isomerase"/>
    <property type="match status" value="1"/>
</dbReference>
<dbReference type="PANTHER" id="PTHR42856:SF1">
    <property type="entry name" value="ACYL-COENZYME A THIOESTERASE PAAI"/>
    <property type="match status" value="1"/>
</dbReference>
<dbReference type="InterPro" id="IPR003736">
    <property type="entry name" value="PAAI_dom"/>
</dbReference>
<dbReference type="CDD" id="cd03443">
    <property type="entry name" value="PaaI_thioesterase"/>
    <property type="match status" value="1"/>
</dbReference>
<evidence type="ECO:0000313" key="5">
    <source>
        <dbReference type="Proteomes" id="UP000315400"/>
    </source>
</evidence>
<dbReference type="Gene3D" id="3.10.129.10">
    <property type="entry name" value="Hotdog Thioesterase"/>
    <property type="match status" value="1"/>
</dbReference>
<dbReference type="NCBIfam" id="TIGR00369">
    <property type="entry name" value="unchar_dom_1"/>
    <property type="match status" value="1"/>
</dbReference>
<dbReference type="NCBIfam" id="TIGR02286">
    <property type="entry name" value="PaaD"/>
    <property type="match status" value="1"/>
</dbReference>
<organism evidence="4 5">
    <name type="scientific">Spiribacter salinus</name>
    <dbReference type="NCBI Taxonomy" id="1335746"/>
    <lineage>
        <taxon>Bacteria</taxon>
        <taxon>Pseudomonadati</taxon>
        <taxon>Pseudomonadota</taxon>
        <taxon>Gammaproteobacteria</taxon>
        <taxon>Chromatiales</taxon>
        <taxon>Ectothiorhodospiraceae</taxon>
        <taxon>Spiribacter</taxon>
    </lineage>
</organism>
<dbReference type="FunFam" id="3.10.129.10:FF:000022">
    <property type="entry name" value="Phenylacetic acid degradation protein"/>
    <property type="match status" value="1"/>
</dbReference>
<dbReference type="PANTHER" id="PTHR42856">
    <property type="entry name" value="ACYL-COENZYME A THIOESTERASE PAAI"/>
    <property type="match status" value="1"/>
</dbReference>
<dbReference type="Proteomes" id="UP000315400">
    <property type="component" value="Unassembled WGS sequence"/>
</dbReference>
<keyword evidence="2" id="KW-0378">Hydrolase</keyword>
<protein>
    <submittedName>
        <fullName evidence="4">Hydroxyphenylacetyl-CoA thioesterase PaaI</fullName>
    </submittedName>
</protein>
<dbReference type="InterPro" id="IPR029069">
    <property type="entry name" value="HotDog_dom_sf"/>
</dbReference>
<evidence type="ECO:0000256" key="2">
    <source>
        <dbReference type="ARBA" id="ARBA00022801"/>
    </source>
</evidence>
<proteinExistence type="inferred from homology"/>
<name>A0A540VVV4_9GAMM</name>
<dbReference type="Pfam" id="PF03061">
    <property type="entry name" value="4HBT"/>
    <property type="match status" value="1"/>
</dbReference>
<dbReference type="GO" id="GO:0016289">
    <property type="term" value="F:acyl-CoA hydrolase activity"/>
    <property type="evidence" value="ECO:0007669"/>
    <property type="project" value="TreeGrafter"/>
</dbReference>
<feature type="domain" description="Thioesterase" evidence="3">
    <location>
        <begin position="50"/>
        <end position="123"/>
    </location>
</feature>
<dbReference type="InterPro" id="IPR011973">
    <property type="entry name" value="PaaD"/>
</dbReference>